<feature type="region of interest" description="Disordered" evidence="1">
    <location>
        <begin position="342"/>
        <end position="366"/>
    </location>
</feature>
<dbReference type="PANTHER" id="PTHR21510:SF16">
    <property type="entry name" value="PROTEIN AKNAD1"/>
    <property type="match status" value="1"/>
</dbReference>
<evidence type="ECO:0000256" key="1">
    <source>
        <dbReference type="SAM" id="MobiDB-lite"/>
    </source>
</evidence>
<reference evidence="2" key="1">
    <citation type="submission" date="2025-08" db="UniProtKB">
        <authorList>
            <consortium name="Ensembl"/>
        </authorList>
    </citation>
    <scope>IDENTIFICATION</scope>
</reference>
<dbReference type="InterPro" id="IPR052655">
    <property type="entry name" value="AKNA_Centrosome-Trans_reg"/>
</dbReference>
<dbReference type="PANTHER" id="PTHR21510">
    <property type="entry name" value="AKNA DOMAIN-CONTAINING PROTEIN"/>
    <property type="match status" value="1"/>
</dbReference>
<accession>A0A8C2X0G3</accession>
<feature type="compositionally biased region" description="Polar residues" evidence="1">
    <location>
        <begin position="345"/>
        <end position="358"/>
    </location>
</feature>
<organism evidence="2 3">
    <name type="scientific">Cyclopterus lumpus</name>
    <name type="common">Lumpsucker</name>
    <dbReference type="NCBI Taxonomy" id="8103"/>
    <lineage>
        <taxon>Eukaryota</taxon>
        <taxon>Metazoa</taxon>
        <taxon>Chordata</taxon>
        <taxon>Craniata</taxon>
        <taxon>Vertebrata</taxon>
        <taxon>Euteleostomi</taxon>
        <taxon>Actinopterygii</taxon>
        <taxon>Neopterygii</taxon>
        <taxon>Teleostei</taxon>
        <taxon>Neoteleostei</taxon>
        <taxon>Acanthomorphata</taxon>
        <taxon>Eupercaria</taxon>
        <taxon>Perciformes</taxon>
        <taxon>Cottioidei</taxon>
        <taxon>Cottales</taxon>
        <taxon>Cyclopteridae</taxon>
        <taxon>Cyclopterus</taxon>
    </lineage>
</organism>
<dbReference type="Proteomes" id="UP000694565">
    <property type="component" value="Unplaced"/>
</dbReference>
<evidence type="ECO:0000313" key="3">
    <source>
        <dbReference type="Proteomes" id="UP000694565"/>
    </source>
</evidence>
<dbReference type="GeneTree" id="ENSGT00940000177587"/>
<feature type="compositionally biased region" description="Low complexity" evidence="1">
    <location>
        <begin position="201"/>
        <end position="217"/>
    </location>
</feature>
<evidence type="ECO:0000313" key="2">
    <source>
        <dbReference type="Ensembl" id="ENSCLMP00005011823.1"/>
    </source>
</evidence>
<protein>
    <submittedName>
        <fullName evidence="2">Uncharacterized protein</fullName>
    </submittedName>
</protein>
<sequence length="408" mass="45375">MYVIIHNIIHTNRVHTCVTQTSDHTDYTSDEEQEDLPFDCDLGSPYFNQTATSEGDTSSDGRETIHANDIIQRLLSAEQDANTKRDNLFDASKPRKVAPSCPCPFDLNQLLLRHFSQEELLRPCRLIEAETLPEVSLLESGDDTVFSCAPTHNSSTINSNHSDSPACNSEINQSFCSDRTDEKSASGKPSSLEDEAEREIATVTSATSDSITSSSASKHSDQGSGDTSALDVEKREQAEEDEQVQRVPLVRTRSFSEMKYGQGQVHYPLPDFSKVAPKVKIPKTPNGPARPVPQSPGTMHRAQSSPEMLEVVSRVLEDSVQPSVKPYVFKDEDKHLPLFLEKPRSNNQVMNTTSSSQPEEGPSDGERMTAQLIDIISQFMQKVRLKMGRDITRHKNIYEPSFFSGGRI</sequence>
<proteinExistence type="predicted"/>
<reference evidence="2" key="2">
    <citation type="submission" date="2025-09" db="UniProtKB">
        <authorList>
            <consortium name="Ensembl"/>
        </authorList>
    </citation>
    <scope>IDENTIFICATION</scope>
</reference>
<dbReference type="AlphaFoldDB" id="A0A8C2X0G3"/>
<feature type="region of interest" description="Disordered" evidence="1">
    <location>
        <begin position="175"/>
        <end position="248"/>
    </location>
</feature>
<dbReference type="Ensembl" id="ENSCLMT00005012697.1">
    <property type="protein sequence ID" value="ENSCLMP00005011823.1"/>
    <property type="gene ID" value="ENSCLMG00005006381.1"/>
</dbReference>
<keyword evidence="3" id="KW-1185">Reference proteome</keyword>
<feature type="region of interest" description="Disordered" evidence="1">
    <location>
        <begin position="279"/>
        <end position="303"/>
    </location>
</feature>
<name>A0A8C2X0G3_CYCLU</name>